<evidence type="ECO:0000313" key="2">
    <source>
        <dbReference type="Proteomes" id="UP000245390"/>
    </source>
</evidence>
<dbReference type="OrthoDB" id="7871924at2"/>
<dbReference type="RefSeq" id="WP_109760631.1">
    <property type="nucleotide sequence ID" value="NZ_CP034588.1"/>
</dbReference>
<dbReference type="EMBL" id="QGGV01000010">
    <property type="protein sequence ID" value="PWK54848.1"/>
    <property type="molecule type" value="Genomic_DNA"/>
</dbReference>
<proteinExistence type="predicted"/>
<sequence>MSSGFIALIPADPKARLDADTAARLETAHAEIVGSTETWFKDYGARLQFIDCGGNFEAILCPACGKPAETDWWGQRMDHAWNADHGFHLCDFAMPCCKAPARLDTLVYQPQQGFATWFLSARNETRGPLNAGELARLEHVAGLPLKVIYQHY</sequence>
<evidence type="ECO:0000313" key="1">
    <source>
        <dbReference type="EMBL" id="PWK54848.1"/>
    </source>
</evidence>
<reference evidence="1 2" key="1">
    <citation type="submission" date="2018-05" db="EMBL/GenBank/DDBJ databases">
        <title>Genomic Encyclopedia of Type Strains, Phase IV (KMG-IV): sequencing the most valuable type-strain genomes for metagenomic binning, comparative biology and taxonomic classification.</title>
        <authorList>
            <person name="Goeker M."/>
        </authorList>
    </citation>
    <scope>NUCLEOTIDE SEQUENCE [LARGE SCALE GENOMIC DNA]</scope>
    <source>
        <strain evidence="1 2">DSM 103371</strain>
    </source>
</reference>
<keyword evidence="2" id="KW-1185">Reference proteome</keyword>
<protein>
    <submittedName>
        <fullName evidence="1">Uncharacterized protein</fullName>
    </submittedName>
</protein>
<dbReference type="KEGG" id="salo:EF888_00690"/>
<organism evidence="1 2">
    <name type="scientific">Silicimonas algicola</name>
    <dbReference type="NCBI Taxonomy" id="1826607"/>
    <lineage>
        <taxon>Bacteria</taxon>
        <taxon>Pseudomonadati</taxon>
        <taxon>Pseudomonadota</taxon>
        <taxon>Alphaproteobacteria</taxon>
        <taxon>Rhodobacterales</taxon>
        <taxon>Paracoccaceae</taxon>
    </lineage>
</organism>
<comment type="caution">
    <text evidence="1">The sequence shown here is derived from an EMBL/GenBank/DDBJ whole genome shotgun (WGS) entry which is preliminary data.</text>
</comment>
<name>A0A316G210_9RHOB</name>
<dbReference type="AlphaFoldDB" id="A0A316G210"/>
<accession>A0A316G210</accession>
<gene>
    <name evidence="1" type="ORF">C8D95_110142</name>
</gene>
<dbReference type="Proteomes" id="UP000245390">
    <property type="component" value="Unassembled WGS sequence"/>
</dbReference>